<dbReference type="InterPro" id="IPR036291">
    <property type="entry name" value="NAD(P)-bd_dom_sf"/>
</dbReference>
<evidence type="ECO:0000259" key="1">
    <source>
        <dbReference type="Pfam" id="PF05368"/>
    </source>
</evidence>
<dbReference type="EMBL" id="BOOY01000006">
    <property type="protein sequence ID" value="GIJ01826.1"/>
    <property type="molecule type" value="Genomic_DNA"/>
</dbReference>
<dbReference type="SUPFAM" id="SSF51735">
    <property type="entry name" value="NAD(P)-binding Rossmann-fold domains"/>
    <property type="match status" value="1"/>
</dbReference>
<dbReference type="Pfam" id="PF05368">
    <property type="entry name" value="NmrA"/>
    <property type="match status" value="1"/>
</dbReference>
<evidence type="ECO:0000313" key="3">
    <source>
        <dbReference type="Proteomes" id="UP000652013"/>
    </source>
</evidence>
<dbReference type="Proteomes" id="UP000652013">
    <property type="component" value="Unassembled WGS sequence"/>
</dbReference>
<name>A0A8J4DHG1_9ACTN</name>
<dbReference type="AlphaFoldDB" id="A0A8J4DHG1"/>
<proteinExistence type="predicted"/>
<reference evidence="2" key="1">
    <citation type="submission" date="2021-01" db="EMBL/GenBank/DDBJ databases">
        <title>Whole genome shotgun sequence of Spirilliplanes yamanashiensis NBRC 15828.</title>
        <authorList>
            <person name="Komaki H."/>
            <person name="Tamura T."/>
        </authorList>
    </citation>
    <scope>NUCLEOTIDE SEQUENCE</scope>
    <source>
        <strain evidence="2">NBRC 15828</strain>
    </source>
</reference>
<evidence type="ECO:0000313" key="2">
    <source>
        <dbReference type="EMBL" id="GIJ01826.1"/>
    </source>
</evidence>
<dbReference type="PANTHER" id="PTHR43162:SF1">
    <property type="entry name" value="PRESTALK A DIFFERENTIATION PROTEIN A"/>
    <property type="match status" value="1"/>
</dbReference>
<dbReference type="InterPro" id="IPR008030">
    <property type="entry name" value="NmrA-like"/>
</dbReference>
<dbReference type="InterPro" id="IPR051604">
    <property type="entry name" value="Ergot_Alk_Oxidoreductase"/>
</dbReference>
<dbReference type="Gene3D" id="3.40.50.720">
    <property type="entry name" value="NAD(P)-binding Rossmann-like Domain"/>
    <property type="match status" value="1"/>
</dbReference>
<dbReference type="PANTHER" id="PTHR43162">
    <property type="match status" value="1"/>
</dbReference>
<dbReference type="Gene3D" id="3.90.25.10">
    <property type="entry name" value="UDP-galactose 4-epimerase, domain 1"/>
    <property type="match status" value="1"/>
</dbReference>
<keyword evidence="3" id="KW-1185">Reference proteome</keyword>
<accession>A0A8J4DHG1</accession>
<gene>
    <name evidence="2" type="ORF">Sya03_11780</name>
</gene>
<sequence>MSGMEIAVTTPTGHVGSRVTRLLLQAGVRPRLLLRDAGRLDDTTRELADVREGDLADPDYVRAATAGADVLFLVAPEDLTADDPAAPMRALGRSAAAAVRANGIGHVVFQSSVGAELRNGAGIVDALGDIEASLDATGAAVLHLRCGYFFTNLLLDAPGIAAGELVTAADPAAPAPWVDPRDIGDVAAARLLAAGWSGRVVQAVHGPADLTWHEVAEVLTGVLGRPVAVRRISDEEARAGMIAAGFPAGAADAVTAMTRGLRDGFVPEQPRTALTTTPTTLAAWAYANLR</sequence>
<organism evidence="2 3">
    <name type="scientific">Spirilliplanes yamanashiensis</name>
    <dbReference type="NCBI Taxonomy" id="42233"/>
    <lineage>
        <taxon>Bacteria</taxon>
        <taxon>Bacillati</taxon>
        <taxon>Actinomycetota</taxon>
        <taxon>Actinomycetes</taxon>
        <taxon>Micromonosporales</taxon>
        <taxon>Micromonosporaceae</taxon>
        <taxon>Spirilliplanes</taxon>
    </lineage>
</organism>
<protein>
    <submittedName>
        <fullName evidence="2">NmrA family transcriptional regulator</fullName>
    </submittedName>
</protein>
<comment type="caution">
    <text evidence="2">The sequence shown here is derived from an EMBL/GenBank/DDBJ whole genome shotgun (WGS) entry which is preliminary data.</text>
</comment>
<feature type="domain" description="NmrA-like" evidence="1">
    <location>
        <begin position="5"/>
        <end position="259"/>
    </location>
</feature>